<gene>
    <name evidence="4" type="ORF">CPAG_00388</name>
</gene>
<dbReference type="GO" id="GO:0005634">
    <property type="term" value="C:nucleus"/>
    <property type="evidence" value="ECO:0007669"/>
    <property type="project" value="TreeGrafter"/>
</dbReference>
<reference evidence="5" key="2">
    <citation type="journal article" date="2009" name="Genome Res.">
        <title>Comparative genomic analyses of the human fungal pathogens Coccidioides and their relatives.</title>
        <authorList>
            <person name="Sharpton T.J."/>
            <person name="Stajich J.E."/>
            <person name="Rounsley S.D."/>
            <person name="Gardner M.J."/>
            <person name="Wortman J.R."/>
            <person name="Jordar V.S."/>
            <person name="Maiti R."/>
            <person name="Kodira C.D."/>
            <person name="Neafsey D.E."/>
            <person name="Zeng Q."/>
            <person name="Hung C.-Y."/>
            <person name="McMahan C."/>
            <person name="Muszewska A."/>
            <person name="Grynberg M."/>
            <person name="Mandel M.A."/>
            <person name="Kellner E.M."/>
            <person name="Barker B.M."/>
            <person name="Galgiani J.N."/>
            <person name="Orbach M.J."/>
            <person name="Kirkland T.N."/>
            <person name="Cole G.T."/>
            <person name="Henn M.R."/>
            <person name="Birren B.W."/>
            <person name="Taylor J.W."/>
        </authorList>
    </citation>
    <scope>NUCLEOTIDE SEQUENCE [LARGE SCALE GENOMIC DNA]</scope>
    <source>
        <strain evidence="5">RMSCC 3488</strain>
    </source>
</reference>
<dbReference type="VEuPathDB" id="FungiDB:CPAG_00388"/>
<dbReference type="PANTHER" id="PTHR11079">
    <property type="entry name" value="CYTOSINE DEAMINASE FAMILY MEMBER"/>
    <property type="match status" value="1"/>
</dbReference>
<feature type="compositionally biased region" description="Low complexity" evidence="3">
    <location>
        <begin position="263"/>
        <end position="279"/>
    </location>
</feature>
<dbReference type="Gene3D" id="3.40.140.10">
    <property type="entry name" value="Cytidine Deaminase, domain 2"/>
    <property type="match status" value="1"/>
</dbReference>
<dbReference type="GO" id="GO:0052717">
    <property type="term" value="F:tRNA-specific adenosine-34 deaminase activity"/>
    <property type="evidence" value="ECO:0007669"/>
    <property type="project" value="TreeGrafter"/>
</dbReference>
<dbReference type="GO" id="GO:0005737">
    <property type="term" value="C:cytoplasm"/>
    <property type="evidence" value="ECO:0007669"/>
    <property type="project" value="TreeGrafter"/>
</dbReference>
<comment type="similarity">
    <text evidence="2">Belongs to the cytidine and deoxycytidylate deaminase family. ADAT3 subfamily.</text>
</comment>
<dbReference type="Proteomes" id="UP000054567">
    <property type="component" value="Unassembled WGS sequence"/>
</dbReference>
<dbReference type="AlphaFoldDB" id="A0A0J6EU19"/>
<dbReference type="OrthoDB" id="3180714at2759"/>
<reference evidence="4 5" key="1">
    <citation type="submission" date="2007-06" db="EMBL/GenBank/DDBJ databases">
        <title>The Genome Sequence of Coccidioides posadasii RMSCC_3488.</title>
        <authorList>
            <consortium name="Coccidioides Genome Resources Consortium"/>
            <consortium name="The Broad Institute Genome Sequencing Platform"/>
            <person name="Henn M.R."/>
            <person name="Sykes S."/>
            <person name="Young S."/>
            <person name="Jaffe D."/>
            <person name="Berlin A."/>
            <person name="Alvarez P."/>
            <person name="Butler J."/>
            <person name="Gnerre S."/>
            <person name="Grabherr M."/>
            <person name="Mauceli E."/>
            <person name="Brockman W."/>
            <person name="Kodira C."/>
            <person name="Alvarado L."/>
            <person name="Zeng Q."/>
            <person name="Crawford M."/>
            <person name="Antoine C."/>
            <person name="Devon K."/>
            <person name="Galgiani J."/>
            <person name="Orsborn K."/>
            <person name="Lewis M.L."/>
            <person name="Nusbaum C."/>
            <person name="Galagan J."/>
            <person name="Birren B."/>
        </authorList>
    </citation>
    <scope>NUCLEOTIDE SEQUENCE [LARGE SCALE GENOMIC DNA]</scope>
    <source>
        <strain evidence="4 5">RMSCC 3488</strain>
    </source>
</reference>
<evidence type="ECO:0000256" key="2">
    <source>
        <dbReference type="ARBA" id="ARBA00038160"/>
    </source>
</evidence>
<dbReference type="PANTHER" id="PTHR11079:SF156">
    <property type="entry name" value="INACTIVE TRNA-SPECIFIC ADENOSINE DEAMINASE-LIKE PROTEIN 3-RELATED"/>
    <property type="match status" value="1"/>
</dbReference>
<evidence type="ECO:0008006" key="6">
    <source>
        <dbReference type="Google" id="ProtNLM"/>
    </source>
</evidence>
<evidence type="ECO:0000313" key="4">
    <source>
        <dbReference type="EMBL" id="KMM64036.1"/>
    </source>
</evidence>
<name>A0A0J6EU19_COCPO</name>
<accession>A0A0J6EU19</accession>
<proteinExistence type="inferred from homology"/>
<dbReference type="InterPro" id="IPR016193">
    <property type="entry name" value="Cytidine_deaminase-like"/>
</dbReference>
<organism evidence="4 5">
    <name type="scientific">Coccidioides posadasii RMSCC 3488</name>
    <dbReference type="NCBI Taxonomy" id="454284"/>
    <lineage>
        <taxon>Eukaryota</taxon>
        <taxon>Fungi</taxon>
        <taxon>Dikarya</taxon>
        <taxon>Ascomycota</taxon>
        <taxon>Pezizomycotina</taxon>
        <taxon>Eurotiomycetes</taxon>
        <taxon>Eurotiomycetidae</taxon>
        <taxon>Onygenales</taxon>
        <taxon>Onygenaceae</taxon>
        <taxon>Coccidioides</taxon>
    </lineage>
</organism>
<feature type="compositionally biased region" description="Pro residues" evidence="3">
    <location>
        <begin position="321"/>
        <end position="348"/>
    </location>
</feature>
<evidence type="ECO:0000256" key="1">
    <source>
        <dbReference type="ARBA" id="ARBA00022694"/>
    </source>
</evidence>
<dbReference type="EMBL" id="DS268109">
    <property type="protein sequence ID" value="KMM64036.1"/>
    <property type="molecule type" value="Genomic_DNA"/>
</dbReference>
<protein>
    <recommendedName>
        <fullName evidence="6">CMP/dCMP-type deaminase domain-containing protein</fullName>
    </recommendedName>
</protein>
<reference evidence="5" key="3">
    <citation type="journal article" date="2010" name="Genome Res.">
        <title>Population genomic sequencing of Coccidioides fungi reveals recent hybridization and transposon control.</title>
        <authorList>
            <person name="Neafsey D.E."/>
            <person name="Barker B.M."/>
            <person name="Sharpton T.J."/>
            <person name="Stajich J.E."/>
            <person name="Park D.J."/>
            <person name="Whiston E."/>
            <person name="Hung C.-Y."/>
            <person name="McMahan C."/>
            <person name="White J."/>
            <person name="Sykes S."/>
            <person name="Heiman D."/>
            <person name="Young S."/>
            <person name="Zeng Q."/>
            <person name="Abouelleil A."/>
            <person name="Aftuck L."/>
            <person name="Bessette D."/>
            <person name="Brown A."/>
            <person name="FitzGerald M."/>
            <person name="Lui A."/>
            <person name="Macdonald J.P."/>
            <person name="Priest M."/>
            <person name="Orbach M.J."/>
            <person name="Galgiani J.N."/>
            <person name="Kirkland T.N."/>
            <person name="Cole G.T."/>
            <person name="Birren B.W."/>
            <person name="Henn M.R."/>
            <person name="Taylor J.W."/>
            <person name="Rounsley S.D."/>
        </authorList>
    </citation>
    <scope>NUCLEOTIDE SEQUENCE [LARGE SCALE GENOMIC DNA]</scope>
    <source>
        <strain evidence="5">RMSCC 3488</strain>
    </source>
</reference>
<evidence type="ECO:0000256" key="3">
    <source>
        <dbReference type="SAM" id="MobiDB-lite"/>
    </source>
</evidence>
<dbReference type="SUPFAM" id="SSF53927">
    <property type="entry name" value="Cytidine deaminase-like"/>
    <property type="match status" value="1"/>
</dbReference>
<sequence length="456" mass="49522">MMSAIKIGGSLKHIQPIIGRLVPLPTVQELHPTLEDAEAFVAEIDIKSANKVVKLLDSKFPRDLSLNLAYLRRFAKREHLPDHLKQPQEENGLSEPTSNRAKTIHVLISPPLPDRAELATLLAPHTTTSTGSILSDGAEAPSSAVQLRSTRIPLQPPTSLEQAQQWSRKYWPTVYNPAAQPASHSPPPTLLSRTQASIKPPAGFYLALARKLAEEAEQSGRGRAVGAVVVDPAILESSLDEPLSAVVAVAGDSRYHDPNQRSPTPAAPNEPTTTNNNNNSDDQPYHPDSEGQPSDHALMRVISLISHKRLTIPPAASTSNPPDPQPDPPQNPKPLPPEAQPLLHPPLSPLESHFFNTANLSPPSGGGYLCTSLDVYVTHEPCLCCAMGMLLSRFRTVVVGRRARGSELASLDAERGYGLHWRRELNWRAMGFEFVEEGVEDEDEHGGASDGFGFHA</sequence>
<keyword evidence="1" id="KW-0819">tRNA processing</keyword>
<feature type="region of interest" description="Disordered" evidence="3">
    <location>
        <begin position="254"/>
        <end position="294"/>
    </location>
</feature>
<feature type="region of interest" description="Disordered" evidence="3">
    <location>
        <begin position="312"/>
        <end position="350"/>
    </location>
</feature>
<evidence type="ECO:0000313" key="5">
    <source>
        <dbReference type="Proteomes" id="UP000054567"/>
    </source>
</evidence>
<dbReference type="GO" id="GO:0008033">
    <property type="term" value="P:tRNA processing"/>
    <property type="evidence" value="ECO:0007669"/>
    <property type="project" value="UniProtKB-KW"/>
</dbReference>